<evidence type="ECO:0000256" key="13">
    <source>
        <dbReference type="SAM" id="SignalP"/>
    </source>
</evidence>
<dbReference type="Pfam" id="PF13855">
    <property type="entry name" value="LRR_8"/>
    <property type="match status" value="1"/>
</dbReference>
<dbReference type="Proteomes" id="UP000019118">
    <property type="component" value="Unassembled WGS sequence"/>
</dbReference>
<evidence type="ECO:0000256" key="8">
    <source>
        <dbReference type="ARBA" id="ARBA00023040"/>
    </source>
</evidence>
<evidence type="ECO:0000259" key="14">
    <source>
        <dbReference type="PROSITE" id="PS50262"/>
    </source>
</evidence>
<keyword evidence="5 12" id="KW-0812">Transmembrane</keyword>
<dbReference type="AlphaFoldDB" id="A0AAR5Q9A7"/>
<reference evidence="15" key="2">
    <citation type="submission" date="2024-08" db="UniProtKB">
        <authorList>
            <consortium name="EnsemblMetazoa"/>
        </authorList>
    </citation>
    <scope>IDENTIFICATION</scope>
</reference>
<feature type="transmembrane region" description="Helical" evidence="12">
    <location>
        <begin position="612"/>
        <end position="637"/>
    </location>
</feature>
<comment type="similarity">
    <text evidence="2">Belongs to the G-protein coupled receptor 1 family.</text>
</comment>
<keyword evidence="8" id="KW-0297">G-protein coupled receptor</keyword>
<feature type="transmembrane region" description="Helical" evidence="12">
    <location>
        <begin position="569"/>
        <end position="592"/>
    </location>
</feature>
<sequence length="786" mass="88931">MVMLRLLFFVLSLAAPKSAITDLRMERSRLVKAAPDRYNCTVYSHEDDFEVHCRGNGLGQIPSSLNSSLNKLIISESKNISLISNTALNPYKMGLQDVTLSDLPHLRVIDDGTFADIPNLRTIYIYNAPQIKFIYGLLKGVTSKHFRSLRIVNTGLHDVPQLSFLPPENTMFLLDLDHNKIERLHSNSIKVSAQQVTLNFNEITTIENYAFNGSQIGLLHITANPKLTQLEEFAFKGLLNLRELDLSFSSIKTLSYLGLESLEVLKIRNTPTLHTIPSLYDLPSLKLAKLTHHFHCCAFQYPKQHSPIKHAAYEESMRQVCIKSQMSFQTTGFKKRKRAVEYANTYRPQKFPNDHLTEQALGYLVPQFGVTQQAQKPLIGHFIDHQKPRDPEDAYEDMGTFHSSPTLINDTSIEVFCGNISFKLQSVQCTPDPNALNPCEDIMGFIWLRNSVWFVVILAVVGNVAVVVVIWFSNTEVNVSRFLICNLALADLCMGLYLMLIASMDYHSVGTYFNFAYDWQYGIGCQIAGFLTVFAGHLSIFTLTIVTIERWFAIKYAIDLTKRIRLPTAVRIMIGGWIYSILMAMFPLFGISNYSSTSICLPMEVKSTFDKIYLYSIFMINGFSLVLIVFCYAQIYFSLGYETRRTSHKGELTIAKKMALLIFIDFATYAPVAFFGLCALLGYPLINITKSKILLVFFYPLNACANPYLYALMTLQYRRDIYGIVSKCGFCKTKTQQCAIREDFPIGKPCPLLPKDENNSHQCCNNNCDQTETNGSGPSAPNNTYV</sequence>
<dbReference type="InterPro" id="IPR000276">
    <property type="entry name" value="GPCR_Rhodpsn"/>
</dbReference>
<keyword evidence="11" id="KW-0807">Transducer</keyword>
<dbReference type="InterPro" id="IPR017452">
    <property type="entry name" value="GPCR_Rhodpsn_7TM"/>
</dbReference>
<evidence type="ECO:0000313" key="16">
    <source>
        <dbReference type="Proteomes" id="UP000019118"/>
    </source>
</evidence>
<evidence type="ECO:0000256" key="1">
    <source>
        <dbReference type="ARBA" id="ARBA00004651"/>
    </source>
</evidence>
<evidence type="ECO:0000256" key="7">
    <source>
        <dbReference type="ARBA" id="ARBA00022989"/>
    </source>
</evidence>
<dbReference type="SUPFAM" id="SSF52058">
    <property type="entry name" value="L domain-like"/>
    <property type="match status" value="1"/>
</dbReference>
<dbReference type="PRINTS" id="PR00237">
    <property type="entry name" value="GPCRRHODOPSN"/>
</dbReference>
<keyword evidence="6" id="KW-0677">Repeat</keyword>
<feature type="transmembrane region" description="Helical" evidence="12">
    <location>
        <begin position="692"/>
        <end position="712"/>
    </location>
</feature>
<dbReference type="PROSITE" id="PS00237">
    <property type="entry name" value="G_PROTEIN_RECEP_F1_1"/>
    <property type="match status" value="1"/>
</dbReference>
<feature type="transmembrane region" description="Helical" evidence="12">
    <location>
        <begin position="479"/>
        <end position="501"/>
    </location>
</feature>
<evidence type="ECO:0000256" key="12">
    <source>
        <dbReference type="SAM" id="Phobius"/>
    </source>
</evidence>
<dbReference type="Pfam" id="PF00001">
    <property type="entry name" value="7tm_1"/>
    <property type="match status" value="1"/>
</dbReference>
<dbReference type="EnsemblMetazoa" id="XM_019914253.1">
    <property type="protein sequence ID" value="XP_019769812.1"/>
    <property type="gene ID" value="LOC109544186"/>
</dbReference>
<reference evidence="16" key="1">
    <citation type="journal article" date="2013" name="Genome Biol.">
        <title>Draft genome of the mountain pine beetle, Dendroctonus ponderosae Hopkins, a major forest pest.</title>
        <authorList>
            <person name="Keeling C.I."/>
            <person name="Yuen M.M."/>
            <person name="Liao N.Y."/>
            <person name="Docking T.R."/>
            <person name="Chan S.K."/>
            <person name="Taylor G.A."/>
            <person name="Palmquist D.L."/>
            <person name="Jackman S.D."/>
            <person name="Nguyen A."/>
            <person name="Li M."/>
            <person name="Henderson H."/>
            <person name="Janes J.K."/>
            <person name="Zhao Y."/>
            <person name="Pandoh P."/>
            <person name="Moore R."/>
            <person name="Sperling F.A."/>
            <person name="Huber D.P."/>
            <person name="Birol I."/>
            <person name="Jones S.J."/>
            <person name="Bohlmann J."/>
        </authorList>
    </citation>
    <scope>NUCLEOTIDE SEQUENCE</scope>
</reference>
<keyword evidence="7 12" id="KW-1133">Transmembrane helix</keyword>
<dbReference type="PRINTS" id="PR00373">
    <property type="entry name" value="GLYCHORMONER"/>
</dbReference>
<evidence type="ECO:0000256" key="3">
    <source>
        <dbReference type="ARBA" id="ARBA00022475"/>
    </source>
</evidence>
<dbReference type="Gene3D" id="3.80.10.10">
    <property type="entry name" value="Ribonuclease Inhibitor"/>
    <property type="match status" value="1"/>
</dbReference>
<organism evidence="15 16">
    <name type="scientific">Dendroctonus ponderosae</name>
    <name type="common">Mountain pine beetle</name>
    <dbReference type="NCBI Taxonomy" id="77166"/>
    <lineage>
        <taxon>Eukaryota</taxon>
        <taxon>Metazoa</taxon>
        <taxon>Ecdysozoa</taxon>
        <taxon>Arthropoda</taxon>
        <taxon>Hexapoda</taxon>
        <taxon>Insecta</taxon>
        <taxon>Pterygota</taxon>
        <taxon>Neoptera</taxon>
        <taxon>Endopterygota</taxon>
        <taxon>Coleoptera</taxon>
        <taxon>Polyphaga</taxon>
        <taxon>Cucujiformia</taxon>
        <taxon>Curculionidae</taxon>
        <taxon>Scolytinae</taxon>
        <taxon>Dendroctonus</taxon>
    </lineage>
</organism>
<protein>
    <recommendedName>
        <fullName evidence="14">G-protein coupled receptors family 1 profile domain-containing protein</fullName>
    </recommendedName>
</protein>
<evidence type="ECO:0000313" key="15">
    <source>
        <dbReference type="EnsemblMetazoa" id="XP_019769812.1"/>
    </source>
</evidence>
<keyword evidence="16" id="KW-1185">Reference proteome</keyword>
<dbReference type="GO" id="GO:0009755">
    <property type="term" value="P:hormone-mediated signaling pathway"/>
    <property type="evidence" value="ECO:0007669"/>
    <property type="project" value="TreeGrafter"/>
</dbReference>
<dbReference type="PROSITE" id="PS50262">
    <property type="entry name" value="G_PROTEIN_RECEP_F1_2"/>
    <property type="match status" value="1"/>
</dbReference>
<feature type="domain" description="G-protein coupled receptors family 1 profile" evidence="14">
    <location>
        <begin position="462"/>
        <end position="710"/>
    </location>
</feature>
<dbReference type="GO" id="GO:0005886">
    <property type="term" value="C:plasma membrane"/>
    <property type="evidence" value="ECO:0007669"/>
    <property type="project" value="UniProtKB-SubCell"/>
</dbReference>
<evidence type="ECO:0000256" key="10">
    <source>
        <dbReference type="ARBA" id="ARBA00023170"/>
    </source>
</evidence>
<dbReference type="SUPFAM" id="SSF81321">
    <property type="entry name" value="Family A G protein-coupled receptor-like"/>
    <property type="match status" value="1"/>
</dbReference>
<comment type="subcellular location">
    <subcellularLocation>
        <location evidence="1">Cell membrane</location>
        <topology evidence="1">Multi-pass membrane protein</topology>
    </subcellularLocation>
</comment>
<keyword evidence="10" id="KW-0675">Receptor</keyword>
<evidence type="ECO:0000256" key="6">
    <source>
        <dbReference type="ARBA" id="ARBA00022737"/>
    </source>
</evidence>
<name>A0AAR5Q9A7_DENPD</name>
<dbReference type="PANTHER" id="PTHR24372:SF74">
    <property type="entry name" value="LP13728P"/>
    <property type="match status" value="1"/>
</dbReference>
<evidence type="ECO:0000256" key="5">
    <source>
        <dbReference type="ARBA" id="ARBA00022692"/>
    </source>
</evidence>
<keyword evidence="4" id="KW-0433">Leucine-rich repeat</keyword>
<keyword evidence="13" id="KW-0732">Signal</keyword>
<dbReference type="GO" id="GO:0007189">
    <property type="term" value="P:adenylate cyclase-activating G protein-coupled receptor signaling pathway"/>
    <property type="evidence" value="ECO:0007669"/>
    <property type="project" value="TreeGrafter"/>
</dbReference>
<dbReference type="GO" id="GO:0016500">
    <property type="term" value="F:protein-hormone receptor activity"/>
    <property type="evidence" value="ECO:0007669"/>
    <property type="project" value="InterPro"/>
</dbReference>
<dbReference type="GeneID" id="109544186"/>
<dbReference type="InterPro" id="IPR001611">
    <property type="entry name" value="Leu-rich_rpt"/>
</dbReference>
<dbReference type="InterPro" id="IPR002131">
    <property type="entry name" value="Gphrmn_rcpt_fam"/>
</dbReference>
<dbReference type="FunFam" id="1.20.1070.10:FF:000181">
    <property type="entry name" value="Thyrotropin receptor"/>
    <property type="match status" value="1"/>
</dbReference>
<dbReference type="PANTHER" id="PTHR24372">
    <property type="entry name" value="GLYCOPROTEIN HORMONE RECEPTOR"/>
    <property type="match status" value="1"/>
</dbReference>
<dbReference type="Gene3D" id="1.20.1070.10">
    <property type="entry name" value="Rhodopsin 7-helix transmembrane proteins"/>
    <property type="match status" value="1"/>
</dbReference>
<feature type="transmembrane region" description="Helical" evidence="12">
    <location>
        <begin position="658"/>
        <end position="686"/>
    </location>
</feature>
<accession>A0AAR5Q9A7</accession>
<feature type="chain" id="PRO_5043366868" description="G-protein coupled receptors family 1 profile domain-containing protein" evidence="13">
    <location>
        <begin position="20"/>
        <end position="786"/>
    </location>
</feature>
<feature type="signal peptide" evidence="13">
    <location>
        <begin position="1"/>
        <end position="19"/>
    </location>
</feature>
<keyword evidence="9 12" id="KW-0472">Membrane</keyword>
<dbReference type="CDD" id="cd15136">
    <property type="entry name" value="7tmA_Glyco_hormone_R"/>
    <property type="match status" value="1"/>
</dbReference>
<feature type="transmembrane region" description="Helical" evidence="12">
    <location>
        <begin position="452"/>
        <end position="472"/>
    </location>
</feature>
<proteinExistence type="inferred from homology"/>
<dbReference type="InterPro" id="IPR032675">
    <property type="entry name" value="LRR_dom_sf"/>
</dbReference>
<evidence type="ECO:0000256" key="2">
    <source>
        <dbReference type="ARBA" id="ARBA00010663"/>
    </source>
</evidence>
<evidence type="ECO:0000256" key="11">
    <source>
        <dbReference type="ARBA" id="ARBA00023224"/>
    </source>
</evidence>
<evidence type="ECO:0000256" key="9">
    <source>
        <dbReference type="ARBA" id="ARBA00023136"/>
    </source>
</evidence>
<keyword evidence="3" id="KW-1003">Cell membrane</keyword>
<evidence type="ECO:0000256" key="4">
    <source>
        <dbReference type="ARBA" id="ARBA00022614"/>
    </source>
</evidence>
<feature type="transmembrane region" description="Helical" evidence="12">
    <location>
        <begin position="521"/>
        <end position="548"/>
    </location>
</feature>
<dbReference type="GO" id="GO:0008528">
    <property type="term" value="F:G protein-coupled peptide receptor activity"/>
    <property type="evidence" value="ECO:0007669"/>
    <property type="project" value="TreeGrafter"/>
</dbReference>